<feature type="transmembrane region" description="Helical" evidence="1">
    <location>
        <begin position="21"/>
        <end position="41"/>
    </location>
</feature>
<sequence length="107" mass="11063">MSTCTFDPPRRMRSSAIVRIVSTYNSTVGHTGVMSLLYIALADAKPSSDLTVQSQAVVESAGGSAWVLGGGIAVAVAVVAGIVFAVYQRQAARAGYDKVTEATPVTN</sequence>
<dbReference type="AlphaFoldDB" id="A0A024TPA6"/>
<dbReference type="STRING" id="157072.A0A024TPA6"/>
<keyword evidence="1" id="KW-0472">Membrane</keyword>
<organism evidence="2">
    <name type="scientific">Aphanomyces invadans</name>
    <dbReference type="NCBI Taxonomy" id="157072"/>
    <lineage>
        <taxon>Eukaryota</taxon>
        <taxon>Sar</taxon>
        <taxon>Stramenopiles</taxon>
        <taxon>Oomycota</taxon>
        <taxon>Saprolegniomycetes</taxon>
        <taxon>Saprolegniales</taxon>
        <taxon>Verrucalvaceae</taxon>
        <taxon>Aphanomyces</taxon>
    </lineage>
</organism>
<gene>
    <name evidence="2" type="ORF">H310_10883</name>
</gene>
<dbReference type="OrthoDB" id="59871at2759"/>
<accession>A0A024TPA6</accession>
<evidence type="ECO:0000256" key="1">
    <source>
        <dbReference type="SAM" id="Phobius"/>
    </source>
</evidence>
<evidence type="ECO:0000313" key="2">
    <source>
        <dbReference type="EMBL" id="ETV95839.1"/>
    </source>
</evidence>
<keyword evidence="1" id="KW-1133">Transmembrane helix</keyword>
<proteinExistence type="predicted"/>
<dbReference type="EMBL" id="KI913979">
    <property type="protein sequence ID" value="ETV95839.1"/>
    <property type="molecule type" value="Genomic_DNA"/>
</dbReference>
<dbReference type="GeneID" id="20087933"/>
<feature type="transmembrane region" description="Helical" evidence="1">
    <location>
        <begin position="61"/>
        <end position="87"/>
    </location>
</feature>
<keyword evidence="1" id="KW-0812">Transmembrane</keyword>
<dbReference type="RefSeq" id="XP_008875590.1">
    <property type="nucleotide sequence ID" value="XM_008877368.1"/>
</dbReference>
<reference evidence="2" key="1">
    <citation type="submission" date="2013-12" db="EMBL/GenBank/DDBJ databases">
        <title>The Genome Sequence of Aphanomyces invadans NJM9701.</title>
        <authorList>
            <consortium name="The Broad Institute Genomics Platform"/>
            <person name="Russ C."/>
            <person name="Tyler B."/>
            <person name="van West P."/>
            <person name="Dieguez-Uribeondo J."/>
            <person name="Young S.K."/>
            <person name="Zeng Q."/>
            <person name="Gargeya S."/>
            <person name="Fitzgerald M."/>
            <person name="Abouelleil A."/>
            <person name="Alvarado L."/>
            <person name="Chapman S.B."/>
            <person name="Gainer-Dewar J."/>
            <person name="Goldberg J."/>
            <person name="Griggs A."/>
            <person name="Gujja S."/>
            <person name="Hansen M."/>
            <person name="Howarth C."/>
            <person name="Imamovic A."/>
            <person name="Ireland A."/>
            <person name="Larimer J."/>
            <person name="McCowan C."/>
            <person name="Murphy C."/>
            <person name="Pearson M."/>
            <person name="Poon T.W."/>
            <person name="Priest M."/>
            <person name="Roberts A."/>
            <person name="Saif S."/>
            <person name="Shea T."/>
            <person name="Sykes S."/>
            <person name="Wortman J."/>
            <person name="Nusbaum C."/>
            <person name="Birren B."/>
        </authorList>
    </citation>
    <scope>NUCLEOTIDE SEQUENCE [LARGE SCALE GENOMIC DNA]</scope>
    <source>
        <strain evidence="2">NJM9701</strain>
    </source>
</reference>
<protein>
    <submittedName>
        <fullName evidence="2">Uncharacterized protein</fullName>
    </submittedName>
</protein>
<name>A0A024TPA6_9STRA</name>
<dbReference type="VEuPathDB" id="FungiDB:H310_10883"/>